<feature type="non-terminal residue" evidence="1">
    <location>
        <position position="1"/>
    </location>
</feature>
<evidence type="ECO:0000313" key="1">
    <source>
        <dbReference type="EMBL" id="KKA16244.1"/>
    </source>
</evidence>
<gene>
    <name evidence="1" type="ORF">T310_10166</name>
</gene>
<dbReference type="GeneID" id="25313233"/>
<dbReference type="RefSeq" id="XP_013322856.1">
    <property type="nucleotide sequence ID" value="XM_013467402.1"/>
</dbReference>
<protein>
    <submittedName>
        <fullName evidence="1">Uncharacterized protein</fullName>
    </submittedName>
</protein>
<dbReference type="AlphaFoldDB" id="A0A0F4YDI9"/>
<organism evidence="1 2">
    <name type="scientific">Rasamsonia emersonii (strain ATCC 16479 / CBS 393.64 / IMI 116815)</name>
    <dbReference type="NCBI Taxonomy" id="1408163"/>
    <lineage>
        <taxon>Eukaryota</taxon>
        <taxon>Fungi</taxon>
        <taxon>Dikarya</taxon>
        <taxon>Ascomycota</taxon>
        <taxon>Pezizomycotina</taxon>
        <taxon>Eurotiomycetes</taxon>
        <taxon>Eurotiomycetidae</taxon>
        <taxon>Eurotiales</taxon>
        <taxon>Trichocomaceae</taxon>
        <taxon>Rasamsonia</taxon>
    </lineage>
</organism>
<dbReference type="Proteomes" id="UP000053958">
    <property type="component" value="Unassembled WGS sequence"/>
</dbReference>
<reference evidence="1 2" key="1">
    <citation type="submission" date="2015-04" db="EMBL/GenBank/DDBJ databases">
        <authorList>
            <person name="Heijne W.H."/>
            <person name="Fedorova N.D."/>
            <person name="Nierman W.C."/>
            <person name="Vollebregt A.W."/>
            <person name="Zhao Z."/>
            <person name="Wu L."/>
            <person name="Kumar M."/>
            <person name="Stam H."/>
            <person name="van den Berg M.A."/>
            <person name="Pel H.J."/>
        </authorList>
    </citation>
    <scope>NUCLEOTIDE SEQUENCE [LARGE SCALE GENOMIC DNA]</scope>
    <source>
        <strain evidence="1 2">CBS 393.64</strain>
    </source>
</reference>
<comment type="caution">
    <text evidence="1">The sequence shown here is derived from an EMBL/GenBank/DDBJ whole genome shotgun (WGS) entry which is preliminary data.</text>
</comment>
<proteinExistence type="predicted"/>
<evidence type="ECO:0000313" key="2">
    <source>
        <dbReference type="Proteomes" id="UP000053958"/>
    </source>
</evidence>
<sequence>IFGYFSGDGSPSFEGNHVIPGMLGAWCLESLPIVTTSRNKAKCEEENILRLSIGFWSPSSLVGGKWNHTHPSLNIMKILKFQRPSLKSTKTPIGVRDPYLLEVVANSLKVS</sequence>
<accession>A0A0F4YDI9</accession>
<keyword evidence="2" id="KW-1185">Reference proteome</keyword>
<name>A0A0F4YDI9_RASE3</name>
<dbReference type="EMBL" id="LASV01000803">
    <property type="protein sequence ID" value="KKA16244.1"/>
    <property type="molecule type" value="Genomic_DNA"/>
</dbReference>